<dbReference type="GO" id="GO:0004553">
    <property type="term" value="F:hydrolase activity, hydrolyzing O-glycosyl compounds"/>
    <property type="evidence" value="ECO:0007669"/>
    <property type="project" value="TreeGrafter"/>
</dbReference>
<proteinExistence type="predicted"/>
<dbReference type="InterPro" id="IPR051923">
    <property type="entry name" value="Glycosyl_Hydrolase_39"/>
</dbReference>
<keyword evidence="3" id="KW-1185">Reference proteome</keyword>
<organism evidence="2 3">
    <name type="scientific">Paroceanicella profunda</name>
    <dbReference type="NCBI Taxonomy" id="2579971"/>
    <lineage>
        <taxon>Bacteria</taxon>
        <taxon>Pseudomonadati</taxon>
        <taxon>Pseudomonadota</taxon>
        <taxon>Alphaproteobacteria</taxon>
        <taxon>Rhodobacterales</taxon>
        <taxon>Paracoccaceae</taxon>
        <taxon>Paroceanicella</taxon>
    </lineage>
</organism>
<geneLocation type="plasmid" evidence="3">
    <name>pd4m1d</name>
</geneLocation>
<dbReference type="PANTHER" id="PTHR12631:SF10">
    <property type="entry name" value="BETA-XYLOSIDASE-LIKE PROTEIN-RELATED"/>
    <property type="match status" value="1"/>
</dbReference>
<protein>
    <submittedName>
        <fullName evidence="2">Uncharacterized protein</fullName>
    </submittedName>
</protein>
<reference evidence="2 3" key="1">
    <citation type="submission" date="2019-06" db="EMBL/GenBank/DDBJ databases">
        <title>Genome sequence of Rhodobacteraceae bacterium D4M1.</title>
        <authorList>
            <person name="Cao J."/>
        </authorList>
    </citation>
    <scope>NUCLEOTIDE SEQUENCE [LARGE SCALE GENOMIC DNA]</scope>
    <source>
        <strain evidence="2 3">D4M1</strain>
        <plasmid evidence="3">pd4m1d</plasmid>
    </source>
</reference>
<dbReference type="Gene3D" id="3.20.20.80">
    <property type="entry name" value="Glycosidases"/>
    <property type="match status" value="1"/>
</dbReference>
<gene>
    <name evidence="2" type="ORF">FDP22_22915</name>
</gene>
<dbReference type="OrthoDB" id="9776971at2"/>
<feature type="chain" id="PRO_5035896351" evidence="1">
    <location>
        <begin position="26"/>
        <end position="557"/>
    </location>
</feature>
<accession>A0A5B8FJQ5</accession>
<keyword evidence="1" id="KW-0732">Signal</keyword>
<evidence type="ECO:0000313" key="3">
    <source>
        <dbReference type="Proteomes" id="UP000305888"/>
    </source>
</evidence>
<sequence>MRPNRWHVLLLVGGLALAAALPAPAQTTPAQTTPARPAMEYGVQMHFSQGWPLALYGRLDALGDPPIRDSLPWQLVEQAPGVFAYPEHLTAYMEALRARGMTMIMTFAHRNPLYEAGETPHGPEAYAAFAAYVVQALKDWGGLIRAVEIGNEINGNFVTGPAREDRAGTYAALLKVVYAAVKAQDPEVLVLGGATHSIPLGLFREMFEDGALDAMDGIALHPYRPVPEHVDTELAWLHDLMEAFGGAKPVYATEFTNAFETPEQAPGYMARMLALMAGAGVREAYWYALLDQEAYPNTGLIDEAGRQKPAFEAFRFLRRVLLGAGPVTRLSDDPLLHHYAFGAPGAAGRAQLIWGAPRRLALPPGAAVYAPDGTPRAGAAEILIGPEPVVVVGPETLAPEASPVLGDALLQYGGPPWEYAVVDAAGTATPLTRIDWEWTSYLGTPWSKPLRVNADSLVPGGGGAAPLHVAEIFVAPEAGPMRIDAEWRVTKDTSDGVTLEILRNGTRLMAAQVSRAMVLEDFPVTLAAGDRLEFRIGPGPTVTGDNVERRVQIRRAE</sequence>
<dbReference type="AlphaFoldDB" id="A0A5B8FJQ5"/>
<dbReference type="Proteomes" id="UP000305888">
    <property type="component" value="Plasmid pD4M1D"/>
</dbReference>
<dbReference type="RefSeq" id="WP_138578706.1">
    <property type="nucleotide sequence ID" value="NZ_CP040822.1"/>
</dbReference>
<keyword evidence="2" id="KW-0614">Plasmid</keyword>
<evidence type="ECO:0000256" key="1">
    <source>
        <dbReference type="SAM" id="SignalP"/>
    </source>
</evidence>
<dbReference type="InterPro" id="IPR017853">
    <property type="entry name" value="GH"/>
</dbReference>
<dbReference type="EMBL" id="CP040822">
    <property type="protein sequence ID" value="QDL94727.1"/>
    <property type="molecule type" value="Genomic_DNA"/>
</dbReference>
<evidence type="ECO:0000313" key="2">
    <source>
        <dbReference type="EMBL" id="QDL94727.1"/>
    </source>
</evidence>
<name>A0A5B8FJQ5_9RHOB</name>
<dbReference type="SUPFAM" id="SSF51445">
    <property type="entry name" value="(Trans)glycosidases"/>
    <property type="match status" value="1"/>
</dbReference>
<dbReference type="KEGG" id="ppru:FDP22_22915"/>
<feature type="signal peptide" evidence="1">
    <location>
        <begin position="1"/>
        <end position="25"/>
    </location>
</feature>
<dbReference type="PANTHER" id="PTHR12631">
    <property type="entry name" value="ALPHA-L-IDURONIDASE"/>
    <property type="match status" value="1"/>
</dbReference>